<name>V7I3K6_9CLOT</name>
<evidence type="ECO:0000313" key="2">
    <source>
        <dbReference type="EMBL" id="ETA80830.1"/>
    </source>
</evidence>
<feature type="region of interest" description="Disordered" evidence="1">
    <location>
        <begin position="176"/>
        <end position="209"/>
    </location>
</feature>
<comment type="caution">
    <text evidence="2">The sequence shown here is derived from an EMBL/GenBank/DDBJ whole genome shotgun (WGS) entry which is preliminary data.</text>
</comment>
<keyword evidence="3" id="KW-1185">Reference proteome</keyword>
<feature type="compositionally biased region" description="Basic and acidic residues" evidence="1">
    <location>
        <begin position="142"/>
        <end position="160"/>
    </location>
</feature>
<evidence type="ECO:0000313" key="3">
    <source>
        <dbReference type="Proteomes" id="UP000017747"/>
    </source>
</evidence>
<sequence>MSCNMHGHTNMFGGDQVADYEQKTDIAKKIIEESLLLDSGLFDDETEALTTAPVAQEAVRTEEDTEGSSDDAMDAGFSVTFDGERVLSDTRKAQLEAIRYFLKSETIPKNGKARKKEKLKMPEKTKVKVTRPLNGMQQRPVAKPDKPQVRSHGRSEMTLEYNEDFKRVRVKNKEPESKFAIRDMRSKPGTEEKAKKLDMGENKGPLPECANRSIQVKAKVKPDKLMSMAMGAVNSGMDMKSGMDMEPEGIREYFRR</sequence>
<reference evidence="2 3" key="1">
    <citation type="journal article" date="2014" name="Genome Announc.">
        <title>Genome Sequence of Youngiibacter fragilis, the Type Strain of the Genus Youngiibacter.</title>
        <authorList>
            <person name="Wawrik C.B."/>
            <person name="Callaghan A.V."/>
            <person name="Stamps B.W."/>
            <person name="Wawrik B."/>
        </authorList>
    </citation>
    <scope>NUCLEOTIDE SEQUENCE [LARGE SCALE GENOMIC DNA]</scope>
    <source>
        <strain evidence="2 3">232.1</strain>
    </source>
</reference>
<organism evidence="2 3">
    <name type="scientific">Youngiibacter fragilis 232.1</name>
    <dbReference type="NCBI Taxonomy" id="994573"/>
    <lineage>
        <taxon>Bacteria</taxon>
        <taxon>Bacillati</taxon>
        <taxon>Bacillota</taxon>
        <taxon>Clostridia</taxon>
        <taxon>Eubacteriales</taxon>
        <taxon>Clostridiaceae</taxon>
        <taxon>Youngiibacter</taxon>
    </lineage>
</organism>
<dbReference type="Proteomes" id="UP000017747">
    <property type="component" value="Unassembled WGS sequence"/>
</dbReference>
<gene>
    <name evidence="2" type="ORF">T472_0209655</name>
</gene>
<accession>V7I3K6</accession>
<dbReference type="EMBL" id="AXUN02000172">
    <property type="protein sequence ID" value="ETA80830.1"/>
    <property type="molecule type" value="Genomic_DNA"/>
</dbReference>
<feature type="compositionally biased region" description="Basic and acidic residues" evidence="1">
    <location>
        <begin position="176"/>
        <end position="201"/>
    </location>
</feature>
<protein>
    <submittedName>
        <fullName evidence="2">Uncharacterized protein</fullName>
    </submittedName>
</protein>
<dbReference type="RefSeq" id="WP_023387609.1">
    <property type="nucleotide sequence ID" value="NZ_AXUN02000172.1"/>
</dbReference>
<dbReference type="STRING" id="994573.T472_0209655"/>
<feature type="region of interest" description="Disordered" evidence="1">
    <location>
        <begin position="137"/>
        <end position="160"/>
    </location>
</feature>
<dbReference type="AlphaFoldDB" id="V7I3K6"/>
<evidence type="ECO:0000256" key="1">
    <source>
        <dbReference type="SAM" id="MobiDB-lite"/>
    </source>
</evidence>
<proteinExistence type="predicted"/>